<dbReference type="EMBL" id="BQFW01000015">
    <property type="protein sequence ID" value="GJJ78605.1"/>
    <property type="molecule type" value="Genomic_DNA"/>
</dbReference>
<name>A0A9P3HL64_9FUNG</name>
<evidence type="ECO:0000313" key="3">
    <source>
        <dbReference type="Proteomes" id="UP000827284"/>
    </source>
</evidence>
<accession>A0A9P3HL64</accession>
<dbReference type="AlphaFoldDB" id="A0A9P3HL64"/>
<sequence length="437" mass="48907">MKARGENTYHCPYPGCTQAFTALRDWNAHTRRERFNSINSRIVFAVRKRTGNERFHLSTITDADQQSHHSGTMDGILASLGMLDLLPLDKKGVINKQYLDDSHRTPGSKEMWVRESRECQISMGHNLNTSVKASRDENTPPTPVPETLPNASQSSSVTSLTRTQWTLGDVNDRDVSLSPPAKDSEMSSRNHADIDDAKNVIDGDIKCQWETRLRQCGFKTFIASGACHRNLRTQQTLARHYLLHAMTQITNFYTSTCPVKDCEMILFQETEDETLEDMISRHNALLHPTLPNTRRRTPTSTVPTTKDVSSKRSNSPGSKNTASQAATNVMKARQKDRRHKSRSGTKEPSQPKEIPPTTPSELAVSRMTNPAETVEDSCDSDGNDVEGVEGVASKRKASQDHESQSHRRKTRGGVGNYQEAVDTPLVLGPFFTRMTER</sequence>
<feature type="compositionally biased region" description="Basic residues" evidence="1">
    <location>
        <begin position="332"/>
        <end position="343"/>
    </location>
</feature>
<feature type="region of interest" description="Disordered" evidence="1">
    <location>
        <begin position="284"/>
        <end position="417"/>
    </location>
</feature>
<feature type="compositionally biased region" description="Polar residues" evidence="1">
    <location>
        <begin position="149"/>
        <end position="166"/>
    </location>
</feature>
<protein>
    <submittedName>
        <fullName evidence="2">Uncharacterized protein</fullName>
    </submittedName>
</protein>
<reference evidence="2" key="2">
    <citation type="journal article" date="2022" name="Microbiol. Resour. Announc.">
        <title>Whole-Genome Sequence of Entomortierella parvispora E1425, a Mucoromycotan Fungus Associated with Burkholderiaceae-Related Endosymbiotic Bacteria.</title>
        <authorList>
            <person name="Herlambang A."/>
            <person name="Guo Y."/>
            <person name="Takashima Y."/>
            <person name="Narisawa K."/>
            <person name="Ohta H."/>
            <person name="Nishizawa T."/>
        </authorList>
    </citation>
    <scope>NUCLEOTIDE SEQUENCE</scope>
    <source>
        <strain evidence="2">E1425</strain>
    </source>
</reference>
<keyword evidence="3" id="KW-1185">Reference proteome</keyword>
<dbReference type="Gene3D" id="3.30.160.60">
    <property type="entry name" value="Classic Zinc Finger"/>
    <property type="match status" value="1"/>
</dbReference>
<proteinExistence type="predicted"/>
<evidence type="ECO:0000256" key="1">
    <source>
        <dbReference type="SAM" id="MobiDB-lite"/>
    </source>
</evidence>
<organism evidence="2 3">
    <name type="scientific">Entomortierella parvispora</name>
    <dbReference type="NCBI Taxonomy" id="205924"/>
    <lineage>
        <taxon>Eukaryota</taxon>
        <taxon>Fungi</taxon>
        <taxon>Fungi incertae sedis</taxon>
        <taxon>Mucoromycota</taxon>
        <taxon>Mortierellomycotina</taxon>
        <taxon>Mortierellomycetes</taxon>
        <taxon>Mortierellales</taxon>
        <taxon>Mortierellaceae</taxon>
        <taxon>Entomortierella</taxon>
    </lineage>
</organism>
<feature type="compositionally biased region" description="Basic and acidic residues" evidence="1">
    <location>
        <begin position="182"/>
        <end position="191"/>
    </location>
</feature>
<feature type="compositionally biased region" description="Polar residues" evidence="1">
    <location>
        <begin position="311"/>
        <end position="327"/>
    </location>
</feature>
<comment type="caution">
    <text evidence="2">The sequence shown here is derived from an EMBL/GenBank/DDBJ whole genome shotgun (WGS) entry which is preliminary data.</text>
</comment>
<dbReference type="Proteomes" id="UP000827284">
    <property type="component" value="Unassembled WGS sequence"/>
</dbReference>
<reference evidence="2" key="1">
    <citation type="submission" date="2021-11" db="EMBL/GenBank/DDBJ databases">
        <authorList>
            <person name="Herlambang A."/>
            <person name="Guo Y."/>
            <person name="Takashima Y."/>
            <person name="Nishizawa T."/>
        </authorList>
    </citation>
    <scope>NUCLEOTIDE SEQUENCE</scope>
    <source>
        <strain evidence="2">E1425</strain>
    </source>
</reference>
<gene>
    <name evidence="2" type="ORF">EMPS_10964</name>
</gene>
<evidence type="ECO:0000313" key="2">
    <source>
        <dbReference type="EMBL" id="GJJ78605.1"/>
    </source>
</evidence>
<feature type="region of interest" description="Disordered" evidence="1">
    <location>
        <begin position="128"/>
        <end position="191"/>
    </location>
</feature>
<feature type="compositionally biased region" description="Acidic residues" evidence="1">
    <location>
        <begin position="373"/>
        <end position="387"/>
    </location>
</feature>
<feature type="compositionally biased region" description="Low complexity" evidence="1">
    <location>
        <begin position="288"/>
        <end position="305"/>
    </location>
</feature>